<dbReference type="AlphaFoldDB" id="A0A099TWG2"/>
<gene>
    <name evidence="2" type="ORF">LS73_002445</name>
    <name evidence="1" type="ORF">NCTC12714_00814</name>
</gene>
<dbReference type="Proteomes" id="UP000029922">
    <property type="component" value="Unassembled WGS sequence"/>
</dbReference>
<protein>
    <recommendedName>
        <fullName evidence="5">Autotransporter outer membrane beta-barrel domain-containing protein</fullName>
    </recommendedName>
</protein>
<sequence>MKQLVWIILFAITIMMSFSQKSLSNTFKDYNSQSSQIDNNEPDWSRDNEIKISANNPTFENNNKSTNGLDLGNINIGYLAMFSFSNFELLNINGINLGYEYLHSFDILQLRAYAKSNFGYTSSSVSGLQNNIKSSIVSGIIGTEISLPIKSKQTSYFIIGLNSGYSSLHPTSNYLSQQYLGVDFPYKWVVFRPFLKSSFYIASTEKAGSIIGIYIDLGLRTFATFKRGNAYIDIAIRRDIKRGSSNETIVLADLQSLSMQGVATSIDVRGSAQVISAKYIKMQGDVGVTYNWNYYNIGIYAILNFLISFN</sequence>
<evidence type="ECO:0000313" key="2">
    <source>
        <dbReference type="EMBL" id="TLE01153.1"/>
    </source>
</evidence>
<evidence type="ECO:0000313" key="3">
    <source>
        <dbReference type="Proteomes" id="UP000029922"/>
    </source>
</evidence>
<dbReference type="EMBL" id="JRPD02000003">
    <property type="protein sequence ID" value="TLE01153.1"/>
    <property type="molecule type" value="Genomic_DNA"/>
</dbReference>
<dbReference type="STRING" id="216.LS73_06655"/>
<evidence type="ECO:0008006" key="5">
    <source>
        <dbReference type="Google" id="ProtNLM"/>
    </source>
</evidence>
<name>A0A099TWG2_9HELI</name>
<evidence type="ECO:0000313" key="1">
    <source>
        <dbReference type="EMBL" id="STQ86024.1"/>
    </source>
</evidence>
<proteinExistence type="predicted"/>
<dbReference type="EMBL" id="UGJE01000002">
    <property type="protein sequence ID" value="STQ86024.1"/>
    <property type="molecule type" value="Genomic_DNA"/>
</dbReference>
<accession>A0A099TWG2</accession>
<dbReference type="Proteomes" id="UP000255139">
    <property type="component" value="Unassembled WGS sequence"/>
</dbReference>
<reference evidence="2 3" key="1">
    <citation type="journal article" date="2014" name="Genome Announc.">
        <title>Draft genome sequences of eight enterohepatic helicobacter species isolated from both laboratory and wild rodents.</title>
        <authorList>
            <person name="Sheh A."/>
            <person name="Shen Z."/>
            <person name="Fox J.G."/>
        </authorList>
    </citation>
    <scope>NUCLEOTIDE SEQUENCE [LARGE SCALE GENOMIC DNA]</scope>
    <source>
        <strain evidence="2 3">ST1</strain>
    </source>
</reference>
<keyword evidence="4" id="KW-1185">Reference proteome</keyword>
<organism evidence="1 4">
    <name type="scientific">Helicobacter muridarum</name>
    <dbReference type="NCBI Taxonomy" id="216"/>
    <lineage>
        <taxon>Bacteria</taxon>
        <taxon>Pseudomonadati</taxon>
        <taxon>Campylobacterota</taxon>
        <taxon>Epsilonproteobacteria</taxon>
        <taxon>Campylobacterales</taxon>
        <taxon>Helicobacteraceae</taxon>
        <taxon>Helicobacter</taxon>
    </lineage>
</organism>
<reference evidence="1 4" key="2">
    <citation type="submission" date="2018-06" db="EMBL/GenBank/DDBJ databases">
        <authorList>
            <consortium name="Pathogen Informatics"/>
            <person name="Doyle S."/>
        </authorList>
    </citation>
    <scope>NUCLEOTIDE SEQUENCE [LARGE SCALE GENOMIC DNA]</scope>
    <source>
        <strain evidence="1 4">NCTC12714</strain>
    </source>
</reference>
<evidence type="ECO:0000313" key="4">
    <source>
        <dbReference type="Proteomes" id="UP000255139"/>
    </source>
</evidence>
<dbReference type="RefSeq" id="WP_034558430.1">
    <property type="nucleotide sequence ID" value="NZ_FZML01000005.1"/>
</dbReference>